<dbReference type="CDD" id="cd16030">
    <property type="entry name" value="iduronate-2-sulfatase"/>
    <property type="match status" value="1"/>
</dbReference>
<organism evidence="9 10">
    <name type="scientific">Pelagicoccus mobilis</name>
    <dbReference type="NCBI Taxonomy" id="415221"/>
    <lineage>
        <taxon>Bacteria</taxon>
        <taxon>Pseudomonadati</taxon>
        <taxon>Verrucomicrobiota</taxon>
        <taxon>Opitutia</taxon>
        <taxon>Puniceicoccales</taxon>
        <taxon>Pelagicoccaceae</taxon>
        <taxon>Pelagicoccus</taxon>
    </lineage>
</organism>
<dbReference type="Pfam" id="PF00884">
    <property type="entry name" value="Sulfatase"/>
    <property type="match status" value="1"/>
</dbReference>
<comment type="similarity">
    <text evidence="2">Belongs to the sulfatase family.</text>
</comment>
<dbReference type="GO" id="GO:0046872">
    <property type="term" value="F:metal ion binding"/>
    <property type="evidence" value="ECO:0007669"/>
    <property type="project" value="UniProtKB-KW"/>
</dbReference>
<sequence length="461" mass="52542">MKKIAFFIAFFASTFSTYAEQSKDPRPNVLFIAIDDLRPELGCYGAEQIKTPNIDRFAEQALVFNRAYCQIPVCGASRASLMTGILPTKDRFWDYLARADEDVPNAVTLPQVFREAGYTTMSNGKVFHNAADTAERSWSEKSKTAKTKHKQHYDPESVKRITERGLGRIYEAPDVPDEAYRDGEIAQNAIEDLKRLKKEGNPFFYALGFVRPHLPFYAPKKYWDLYKRDEIELAENPSRPANAPEALCGSGEYKIYDHGEYERDSEPWQRIMVHGYYASTSYVDKLTGNVLNALNELGLAENTIVVIWGDHGWHLGEHGFWGKHNTMHLAMRVPLIIQVPGGMDGAKTDALVEVVDLFPTLCGFAGLDVPETVQGRSFDMLFRDPDQDFRECAYSRFKEADAVVTKRYVFSRYFNGDTMLYDRQKDPQENINVAGNPEYRKVITKLEQMLDEKIALANEVK</sequence>
<dbReference type="InterPro" id="IPR035874">
    <property type="entry name" value="IDS"/>
</dbReference>
<evidence type="ECO:0000256" key="6">
    <source>
        <dbReference type="ARBA" id="ARBA00022837"/>
    </source>
</evidence>
<dbReference type="PANTHER" id="PTHR45953:SF1">
    <property type="entry name" value="IDURONATE 2-SULFATASE"/>
    <property type="match status" value="1"/>
</dbReference>
<proteinExistence type="inferred from homology"/>
<protein>
    <submittedName>
        <fullName evidence="9">Sulfatase</fullName>
    </submittedName>
</protein>
<dbReference type="EMBL" id="JAENIL010000088">
    <property type="protein sequence ID" value="MBK1880434.1"/>
    <property type="molecule type" value="Genomic_DNA"/>
</dbReference>
<dbReference type="InterPro" id="IPR000917">
    <property type="entry name" value="Sulfatase_N"/>
</dbReference>
<evidence type="ECO:0000313" key="9">
    <source>
        <dbReference type="EMBL" id="MBK1880434.1"/>
    </source>
</evidence>
<keyword evidence="3" id="KW-0479">Metal-binding</keyword>
<keyword evidence="6" id="KW-0106">Calcium</keyword>
<evidence type="ECO:0000256" key="4">
    <source>
        <dbReference type="ARBA" id="ARBA00022729"/>
    </source>
</evidence>
<dbReference type="AlphaFoldDB" id="A0A934S6T8"/>
<dbReference type="InterPro" id="IPR017850">
    <property type="entry name" value="Alkaline_phosphatase_core_sf"/>
</dbReference>
<accession>A0A934S6T8</accession>
<reference evidence="9" key="1">
    <citation type="submission" date="2021-01" db="EMBL/GenBank/DDBJ databases">
        <title>Modified the classification status of verrucomicrobia.</title>
        <authorList>
            <person name="Feng X."/>
        </authorList>
    </citation>
    <scope>NUCLEOTIDE SEQUENCE</scope>
    <source>
        <strain evidence="9">KCTC 13126</strain>
    </source>
</reference>
<evidence type="ECO:0000256" key="5">
    <source>
        <dbReference type="ARBA" id="ARBA00022801"/>
    </source>
</evidence>
<name>A0A934S6T8_9BACT</name>
<gene>
    <name evidence="9" type="ORF">JIN87_26345</name>
</gene>
<evidence type="ECO:0000313" key="10">
    <source>
        <dbReference type="Proteomes" id="UP000617628"/>
    </source>
</evidence>
<keyword evidence="4" id="KW-0732">Signal</keyword>
<evidence type="ECO:0000256" key="2">
    <source>
        <dbReference type="ARBA" id="ARBA00008779"/>
    </source>
</evidence>
<dbReference type="SUPFAM" id="SSF53649">
    <property type="entry name" value="Alkaline phosphatase-like"/>
    <property type="match status" value="1"/>
</dbReference>
<feature type="region of interest" description="Disordered" evidence="7">
    <location>
        <begin position="137"/>
        <end position="157"/>
    </location>
</feature>
<dbReference type="RefSeq" id="WP_200359392.1">
    <property type="nucleotide sequence ID" value="NZ_JAENIL010000088.1"/>
</dbReference>
<keyword evidence="10" id="KW-1185">Reference proteome</keyword>
<dbReference type="GO" id="GO:0004423">
    <property type="term" value="F:iduronate-2-sulfatase activity"/>
    <property type="evidence" value="ECO:0007669"/>
    <property type="project" value="InterPro"/>
</dbReference>
<dbReference type="Proteomes" id="UP000617628">
    <property type="component" value="Unassembled WGS sequence"/>
</dbReference>
<evidence type="ECO:0000256" key="3">
    <source>
        <dbReference type="ARBA" id="ARBA00022723"/>
    </source>
</evidence>
<evidence type="ECO:0000256" key="7">
    <source>
        <dbReference type="SAM" id="MobiDB-lite"/>
    </source>
</evidence>
<evidence type="ECO:0000259" key="8">
    <source>
        <dbReference type="Pfam" id="PF00884"/>
    </source>
</evidence>
<comment type="caution">
    <text evidence="9">The sequence shown here is derived from an EMBL/GenBank/DDBJ whole genome shotgun (WGS) entry which is preliminary data.</text>
</comment>
<keyword evidence="5" id="KW-0378">Hydrolase</keyword>
<comment type="cofactor">
    <cofactor evidence="1">
        <name>Ca(2+)</name>
        <dbReference type="ChEBI" id="CHEBI:29108"/>
    </cofactor>
</comment>
<feature type="domain" description="Sulfatase N-terminal" evidence="8">
    <location>
        <begin position="27"/>
        <end position="366"/>
    </location>
</feature>
<dbReference type="PANTHER" id="PTHR45953">
    <property type="entry name" value="IDURONATE 2-SULFATASE"/>
    <property type="match status" value="1"/>
</dbReference>
<dbReference type="Gene3D" id="3.40.720.10">
    <property type="entry name" value="Alkaline Phosphatase, subunit A"/>
    <property type="match status" value="1"/>
</dbReference>
<dbReference type="GO" id="GO:0005737">
    <property type="term" value="C:cytoplasm"/>
    <property type="evidence" value="ECO:0007669"/>
    <property type="project" value="TreeGrafter"/>
</dbReference>
<evidence type="ECO:0000256" key="1">
    <source>
        <dbReference type="ARBA" id="ARBA00001913"/>
    </source>
</evidence>